<dbReference type="InterPro" id="IPR056842">
    <property type="entry name" value="THADA-like_TPR_C"/>
</dbReference>
<protein>
    <submittedName>
        <fullName evidence="6">Death-receptor fusion protein-domain-containing protein</fullName>
    </submittedName>
</protein>
<dbReference type="Pfam" id="PF10350">
    <property type="entry name" value="DUF2428"/>
    <property type="match status" value="1"/>
</dbReference>
<dbReference type="GeneID" id="90040413"/>
<feature type="domain" description="tRNA (32-2'-O)-methyltransferase regulator THADA-like TPR repeats region" evidence="4">
    <location>
        <begin position="252"/>
        <end position="528"/>
    </location>
</feature>
<dbReference type="InterPro" id="IPR016024">
    <property type="entry name" value="ARM-type_fold"/>
</dbReference>
<gene>
    <name evidence="6" type="ORF">BZA70DRAFT_309893</name>
</gene>
<dbReference type="Gene3D" id="1.25.10.10">
    <property type="entry name" value="Leucine-rich Repeat Variant"/>
    <property type="match status" value="1"/>
</dbReference>
<dbReference type="InterPro" id="IPR011989">
    <property type="entry name" value="ARM-like"/>
</dbReference>
<dbReference type="SUPFAM" id="SSF48371">
    <property type="entry name" value="ARM repeat"/>
    <property type="match status" value="2"/>
</dbReference>
<keyword evidence="7" id="KW-1185">Reference proteome</keyword>
<proteinExistence type="inferred from homology"/>
<feature type="domain" description="DUF2428" evidence="3">
    <location>
        <begin position="663"/>
        <end position="908"/>
    </location>
</feature>
<dbReference type="PANTHER" id="PTHR14387">
    <property type="entry name" value="THADA/DEATH RECEPTOR INTERACTING PROTEIN"/>
    <property type="match status" value="1"/>
</dbReference>
<evidence type="ECO:0000259" key="5">
    <source>
        <dbReference type="Pfam" id="PF25151"/>
    </source>
</evidence>
<evidence type="ECO:0000313" key="7">
    <source>
        <dbReference type="Proteomes" id="UP001498771"/>
    </source>
</evidence>
<evidence type="ECO:0000256" key="2">
    <source>
        <dbReference type="ARBA" id="ARBA00022694"/>
    </source>
</evidence>
<organism evidence="6 7">
    <name type="scientific">Myxozyma melibiosi</name>
    <dbReference type="NCBI Taxonomy" id="54550"/>
    <lineage>
        <taxon>Eukaryota</taxon>
        <taxon>Fungi</taxon>
        <taxon>Dikarya</taxon>
        <taxon>Ascomycota</taxon>
        <taxon>Saccharomycotina</taxon>
        <taxon>Lipomycetes</taxon>
        <taxon>Lipomycetales</taxon>
        <taxon>Lipomycetaceae</taxon>
        <taxon>Myxozyma</taxon>
    </lineage>
</organism>
<dbReference type="InterPro" id="IPR019442">
    <property type="entry name" value="THADA/TRM732_DUF2428"/>
</dbReference>
<dbReference type="Proteomes" id="UP001498771">
    <property type="component" value="Unassembled WGS sequence"/>
</dbReference>
<reference evidence="6 7" key="1">
    <citation type="submission" date="2024-03" db="EMBL/GenBank/DDBJ databases">
        <title>Genome-scale model development and genomic sequencing of the oleaginous clade Lipomyces.</title>
        <authorList>
            <consortium name="Lawrence Berkeley National Laboratory"/>
            <person name="Czajka J.J."/>
            <person name="Han Y."/>
            <person name="Kim J."/>
            <person name="Mondo S.J."/>
            <person name="Hofstad B.A."/>
            <person name="Robles A."/>
            <person name="Haridas S."/>
            <person name="Riley R."/>
            <person name="LaButti K."/>
            <person name="Pangilinan J."/>
            <person name="Andreopoulos W."/>
            <person name="Lipzen A."/>
            <person name="Yan J."/>
            <person name="Wang M."/>
            <person name="Ng V."/>
            <person name="Grigoriev I.V."/>
            <person name="Spatafora J.W."/>
            <person name="Magnuson J.K."/>
            <person name="Baker S.E."/>
            <person name="Pomraning K.R."/>
        </authorList>
    </citation>
    <scope>NUCLEOTIDE SEQUENCE [LARGE SCALE GENOMIC DNA]</scope>
    <source>
        <strain evidence="6 7">Phaff 52-87</strain>
    </source>
</reference>
<evidence type="ECO:0000259" key="3">
    <source>
        <dbReference type="Pfam" id="PF10350"/>
    </source>
</evidence>
<accession>A0ABR1F8J8</accession>
<comment type="similarity">
    <text evidence="1">Belongs to the THADA family.</text>
</comment>
<evidence type="ECO:0000256" key="1">
    <source>
        <dbReference type="ARBA" id="ARBA00010409"/>
    </source>
</evidence>
<dbReference type="Pfam" id="PF25150">
    <property type="entry name" value="TPR_Trm732"/>
    <property type="match status" value="1"/>
</dbReference>
<name>A0ABR1F8J8_9ASCO</name>
<dbReference type="EMBL" id="JBBJBU010000003">
    <property type="protein sequence ID" value="KAK7206174.1"/>
    <property type="molecule type" value="Genomic_DNA"/>
</dbReference>
<comment type="caution">
    <text evidence="6">The sequence shown here is derived from an EMBL/GenBank/DDBJ whole genome shotgun (WGS) entry which is preliminary data.</text>
</comment>
<dbReference type="Pfam" id="PF26523">
    <property type="entry name" value="Trm732_C"/>
    <property type="match status" value="1"/>
</dbReference>
<sequence length="1650" mass="184182">MADTVAKVLQLGLSESGLADADLRVVRQYIVGTKAEGFLTEDPNSPTSLSAIYPILLKSLLQSPGLGDYRTIACDTLSVWLQRTIQCCSLSPSFADSLKSSSSAGSVEDADAVFDFVCNYWTDSGAALGNALRELLTKLILFLEKIWTPEEYRDRLAKWAVIILRYPRSMRVVYFTIEILARQLGGSVIMQSEPRLIKESLLLIYSNALANPIGKMINAILTTILKEKLGAATKSAGRSLTANEAQQVENDWLSLWSEDVIEAIRNDDLRPHIQTYLLPNLFKASPFGFKIFIQKLQSGKFSLRSEKDITLLIGCLKIGQDLSILDSTENSSAGGPPIVSSDFLRTLLHHSSDDLRIGGLSLAVSSPQASKPISSTILKVLFESMDDLVLESDPEFRNRVYGFLRQMVTRLRDSSYAMKRERVKLAKKPKTEQRIAELDANIEFNKKFLERYLAYLQQLLRPGSSYQRMHMSLKLLQTLIRSGLDNRVESKWHEKNHIDFTFHVPVYSAITIRLLLDNFVNNYEDIRETSSTLLKMAPLSALFEGIDDIEIVREIVDGYADKGIYMISGLRGREGDGGARILDFCFYLYKEIGDHSSADLEIQFLESLVSKLEEAVKQGKDNLSLAVKDFPLHGYFTSLKLIFEQIGFAEPLSSEKESRLTKISERILSVVHSMWGVVEKILCHDSPEGNMPEEIEENYLVSLEEVYGPATQVILSYAWRAIGESSGLLTVLLSVIPLDSSIIAAENISDLGDLLLTELATIRHRGAFSSVYPTFVACCSRCNRSNDIVLRELPKKWLDDHMQLIQEKSQYITRRSGGLPFLVAAVLTAETDASKRPLLHETFTRLSTIAKLPPTISDETEKMDLPQVHALNCIKSIFVETRLSAASAFYVDQALAMAIDAFASSVWSIRNCGVMLFAALQTRLFGSRKYTDSRLTVGTMSARLFFSRFKDIKGVLLNHLQEHVDHLDGGSAQTHIETVYPVLSLLSRLESTDGYDGLDAFAPYIMKCLSSRIWKIREMAARAVQALISYDAWETSFCRFLSEVDVRTDNNGSHGRLLALESLLAGLAARASQPPIPKAALDLLVERFDEISSCECAPVALTFLRVVKAACEHARVDEDDEGSLEELQEKLNEYLDDNDYSQSIPHPGSRMLQGQKTTYYIGKIVDDLVEGEIAENSAVKQIMSCLNSVEYDVQLAALKVLLAGKFLSKDSEISGTVYVKLLPEVWQWISDKDETEDDSSSGLWSQLKAPAIRLFSAVRELAEESKSTKKKATKKTGLPSADTIWQWIFKAIESDVEDSNSVSEASLEALGTLSVSLADNEGVFEKWYLQVVQFSDDNSPFSNRNSALKSLINFVEGMSIKYSEGLPEENINGDDGEPDLSPTYQLRTTLMHLHDFLNDDDDELREIATKYICCSPYLLNTPHVMTTIQTSRMFANYIVDKFSATAEGSVLAAALARRLVSGSQARSTLSSAEQYMLDGAEAVEQFYEATQEETALFVIEKQNLYRNEVSECELWAYMFTRLARSRNGEVGQMKGLVVRAMMHYLYVWVMTACGADMGPQKKDAEQGSETAELEDMPSLVEAIKEMGMDGPLGWSCRMDTVFLIGRRIEAICKVLMVSGEGVLQTGKIEEALRGLRGVAEELDLHPLWLE</sequence>
<dbReference type="RefSeq" id="XP_064769207.1">
    <property type="nucleotide sequence ID" value="XM_064914901.1"/>
</dbReference>
<dbReference type="InterPro" id="IPR056843">
    <property type="entry name" value="THADA-like_TPR"/>
</dbReference>
<dbReference type="PANTHER" id="PTHR14387:SF0">
    <property type="entry name" value="DUF2428 DOMAIN-CONTAINING PROTEIN"/>
    <property type="match status" value="1"/>
</dbReference>
<dbReference type="Pfam" id="PF25151">
    <property type="entry name" value="TPR_Trm732_C"/>
    <property type="match status" value="1"/>
</dbReference>
<keyword evidence="2" id="KW-0819">tRNA processing</keyword>
<feature type="domain" description="tRNA (32-2'-O)-methyltransferase regulator THADA-like C-terminal TPR repeats region" evidence="5">
    <location>
        <begin position="910"/>
        <end position="1062"/>
    </location>
</feature>
<evidence type="ECO:0000259" key="4">
    <source>
        <dbReference type="Pfam" id="PF25150"/>
    </source>
</evidence>
<evidence type="ECO:0000313" key="6">
    <source>
        <dbReference type="EMBL" id="KAK7206174.1"/>
    </source>
</evidence>
<dbReference type="InterPro" id="IPR051954">
    <property type="entry name" value="tRNA_methyltransferase_THADA"/>
</dbReference>